<accession>A0A6N9SZR0</accession>
<dbReference type="InterPro" id="IPR045517">
    <property type="entry name" value="Glyoxalase_8"/>
</dbReference>
<dbReference type="Pfam" id="PF20066">
    <property type="entry name" value="Glyoxalase_8"/>
    <property type="match status" value="1"/>
</dbReference>
<reference evidence="2 3" key="1">
    <citation type="submission" date="2020-01" db="EMBL/GenBank/DDBJ databases">
        <title>Jiella pacifica sp. nov.</title>
        <authorList>
            <person name="Xue Z."/>
            <person name="Zhu S."/>
            <person name="Chen J."/>
            <person name="Yang J."/>
        </authorList>
    </citation>
    <scope>NUCLEOTIDE SEQUENCE [LARGE SCALE GENOMIC DNA]</scope>
    <source>
        <strain evidence="2 3">40Bstr34</strain>
    </source>
</reference>
<protein>
    <recommendedName>
        <fullName evidence="1">Glyoxalase-related protein domain-containing protein</fullName>
    </recommendedName>
</protein>
<evidence type="ECO:0000313" key="3">
    <source>
        <dbReference type="Proteomes" id="UP000469011"/>
    </source>
</evidence>
<dbReference type="EMBL" id="JAAAMG010000001">
    <property type="protein sequence ID" value="NDW03189.1"/>
    <property type="molecule type" value="Genomic_DNA"/>
</dbReference>
<comment type="caution">
    <text evidence="2">The sequence shown here is derived from an EMBL/GenBank/DDBJ whole genome shotgun (WGS) entry which is preliminary data.</text>
</comment>
<dbReference type="AlphaFoldDB" id="A0A6N9SZR0"/>
<feature type="domain" description="Glyoxalase-related protein" evidence="1">
    <location>
        <begin position="6"/>
        <end position="148"/>
    </location>
</feature>
<evidence type="ECO:0000313" key="2">
    <source>
        <dbReference type="EMBL" id="NDW03189.1"/>
    </source>
</evidence>
<name>A0A6N9SZR0_9HYPH</name>
<organism evidence="2 3">
    <name type="scientific">Jiella pacifica</name>
    <dbReference type="NCBI Taxonomy" id="2696469"/>
    <lineage>
        <taxon>Bacteria</taxon>
        <taxon>Pseudomonadati</taxon>
        <taxon>Pseudomonadota</taxon>
        <taxon>Alphaproteobacteria</taxon>
        <taxon>Hyphomicrobiales</taxon>
        <taxon>Aurantimonadaceae</taxon>
        <taxon>Jiella</taxon>
    </lineage>
</organism>
<gene>
    <name evidence="2" type="ORF">GTK09_02005</name>
</gene>
<dbReference type="RefSeq" id="WP_163460788.1">
    <property type="nucleotide sequence ID" value="NZ_JAAAMG010000001.1"/>
</dbReference>
<keyword evidence="3" id="KW-1185">Reference proteome</keyword>
<evidence type="ECO:0000259" key="1">
    <source>
        <dbReference type="Pfam" id="PF20066"/>
    </source>
</evidence>
<dbReference type="Proteomes" id="UP000469011">
    <property type="component" value="Unassembled WGS sequence"/>
</dbReference>
<proteinExistence type="predicted"/>
<sequence>MTTSYTPLPSLPVLKDQARRLRVSLEAAGQPVSHCRALELVAHQHGFRDWNTLHARLGNRPRLSPYTIGARVAGSYLGQRFSGEVISAGVFESDPTRIRLTLKFDEPVDVVTFDSFSAFRHRVNCVVDDTGRSREKTSDGRPHVELAW</sequence>